<keyword evidence="3" id="KW-1185">Reference proteome</keyword>
<organism evidence="2 3">
    <name type="scientific">Anaeramoeba ignava</name>
    <name type="common">Anaerobic marine amoeba</name>
    <dbReference type="NCBI Taxonomy" id="1746090"/>
    <lineage>
        <taxon>Eukaryota</taxon>
        <taxon>Metamonada</taxon>
        <taxon>Anaeramoebidae</taxon>
        <taxon>Anaeramoeba</taxon>
    </lineage>
</organism>
<dbReference type="EMBL" id="JAPDFW010000011">
    <property type="protein sequence ID" value="KAJ5080413.1"/>
    <property type="molecule type" value="Genomic_DNA"/>
</dbReference>
<comment type="caution">
    <text evidence="2">The sequence shown here is derived from an EMBL/GenBank/DDBJ whole genome shotgun (WGS) entry which is preliminary data.</text>
</comment>
<accession>A0A9Q0RI27</accession>
<evidence type="ECO:0000313" key="2">
    <source>
        <dbReference type="EMBL" id="KAJ5080413.1"/>
    </source>
</evidence>
<name>A0A9Q0RI27_ANAIG</name>
<feature type="transmembrane region" description="Helical" evidence="1">
    <location>
        <begin position="70"/>
        <end position="90"/>
    </location>
</feature>
<feature type="transmembrane region" description="Helical" evidence="1">
    <location>
        <begin position="255"/>
        <end position="279"/>
    </location>
</feature>
<feature type="transmembrane region" description="Helical" evidence="1">
    <location>
        <begin position="217"/>
        <end position="235"/>
    </location>
</feature>
<evidence type="ECO:0000256" key="1">
    <source>
        <dbReference type="SAM" id="Phobius"/>
    </source>
</evidence>
<keyword evidence="1" id="KW-1133">Transmembrane helix</keyword>
<feature type="transmembrane region" description="Helical" evidence="1">
    <location>
        <begin position="146"/>
        <end position="168"/>
    </location>
</feature>
<gene>
    <name evidence="2" type="ORF">M0811_03898</name>
</gene>
<dbReference type="AlphaFoldDB" id="A0A9Q0RI27"/>
<sequence length="330" mass="39484">MKFFWILLIHLVFSIPDEDKRRNTISALETHSWLIFLLSFLYFLGAVFSLIEIVHFILLEKKKTKSKNAFTFRIIILIENFTLSLERTILTFSKPSKKILDSHFFINFFYLMFPLLLQFTIFILFVWFVALLMYSNYGRNQILIKLLNPFFLFMNVLGVVFSIVSCFADPDNEYYSFLSHGLIFTLLILVLTFFGWRIYRELKKFNLNDKRRARAKTFMILIWLTTSVFFVRSLWDLLNAATSVVIDWGESNDNRYLWLFFTIYLLFEIFPIFSIIVILHSNVSKEKKMRNLNPNEEYQSLFDSTKHETIIRPTDEILSEFEEVDEMNFI</sequence>
<evidence type="ECO:0000313" key="3">
    <source>
        <dbReference type="Proteomes" id="UP001149090"/>
    </source>
</evidence>
<proteinExistence type="predicted"/>
<dbReference type="Proteomes" id="UP001149090">
    <property type="component" value="Unassembled WGS sequence"/>
</dbReference>
<protein>
    <submittedName>
        <fullName evidence="2">Tobamovirus multiplication protein 1-like isoform x1</fullName>
    </submittedName>
</protein>
<feature type="transmembrane region" description="Helical" evidence="1">
    <location>
        <begin position="110"/>
        <end position="134"/>
    </location>
</feature>
<feature type="transmembrane region" description="Helical" evidence="1">
    <location>
        <begin position="174"/>
        <end position="196"/>
    </location>
</feature>
<keyword evidence="1" id="KW-0812">Transmembrane</keyword>
<keyword evidence="1" id="KW-0472">Membrane</keyword>
<feature type="transmembrane region" description="Helical" evidence="1">
    <location>
        <begin position="33"/>
        <end position="58"/>
    </location>
</feature>
<reference evidence="2" key="1">
    <citation type="submission" date="2022-10" db="EMBL/GenBank/DDBJ databases">
        <title>Novel sulphate-reducing endosymbionts in the free-living metamonad Anaeramoeba.</title>
        <authorList>
            <person name="Jerlstrom-Hultqvist J."/>
            <person name="Cepicka I."/>
            <person name="Gallot-Lavallee L."/>
            <person name="Salas-Leiva D."/>
            <person name="Curtis B.A."/>
            <person name="Zahonova K."/>
            <person name="Pipaliya S."/>
            <person name="Dacks J."/>
            <person name="Roger A.J."/>
        </authorList>
    </citation>
    <scope>NUCLEOTIDE SEQUENCE</scope>
    <source>
        <strain evidence="2">BMAN</strain>
    </source>
</reference>